<dbReference type="SMART" id="SM00504">
    <property type="entry name" value="Ubox"/>
    <property type="match status" value="1"/>
</dbReference>
<comment type="pathway">
    <text evidence="2 5">Protein modification; protein ubiquitination.</text>
</comment>
<keyword evidence="4 5" id="KW-0833">Ubl conjugation pathway</keyword>
<dbReference type="PANTHER" id="PTHR22849">
    <property type="entry name" value="WDSAM1 PROTEIN"/>
    <property type="match status" value="1"/>
</dbReference>
<evidence type="ECO:0000259" key="6">
    <source>
        <dbReference type="PROSITE" id="PS51698"/>
    </source>
</evidence>
<keyword evidence="3 5" id="KW-0808">Transferase</keyword>
<dbReference type="Proteomes" id="UP001177003">
    <property type="component" value="Chromosome 0"/>
</dbReference>
<dbReference type="Gene3D" id="1.25.10.10">
    <property type="entry name" value="Leucine-rich Repeat Variant"/>
    <property type="match status" value="1"/>
</dbReference>
<reference evidence="7" key="1">
    <citation type="submission" date="2023-04" db="EMBL/GenBank/DDBJ databases">
        <authorList>
            <person name="Vijverberg K."/>
            <person name="Xiong W."/>
            <person name="Schranz E."/>
        </authorList>
    </citation>
    <scope>NUCLEOTIDE SEQUENCE</scope>
</reference>
<sequence>MEDETVEVPRYFMCPISLQIMQDPVTAVTGITYDRDSIEHWLSTAEEVLCPVTKQPLPRDSDLTPNHTLRRLIQAWCVTNANYGIDRIPTPKPLLNKSHVMKLLRNLKSPELHAISLDTLHLLARESEKNRQCLIDAGTNGAMISLITKFYKESRTITVGLGQALKILHLSWLTVPEKKHIAKEDHNLIDSLLWVLGFDNMIGDDLIVDVQTHAILLLEMVMEVASTSVLERLSFDFFKQTVNIIRKRTSPHAMKAVLRMLIDVCPWGRNRMKTVEAGAVFELVELEINGIEKNVSELLFCLLAHLCSCADGRAQLLKHAGGIAMVAKRMFKVSPGTDDRAVQILSLIGKFSATDEVVAEMMRVGAVLKLCMVLQVDYEPYLKKKAREILKLHSNVWNNSPCMPLIF</sequence>
<dbReference type="GO" id="GO:0016567">
    <property type="term" value="P:protein ubiquitination"/>
    <property type="evidence" value="ECO:0007669"/>
    <property type="project" value="UniProtKB-UniRule"/>
</dbReference>
<dbReference type="InterPro" id="IPR011989">
    <property type="entry name" value="ARM-like"/>
</dbReference>
<evidence type="ECO:0000313" key="8">
    <source>
        <dbReference type="Proteomes" id="UP001177003"/>
    </source>
</evidence>
<dbReference type="Pfam" id="PF25598">
    <property type="entry name" value="ARM_PUB"/>
    <property type="match status" value="1"/>
</dbReference>
<feature type="domain" description="U-box" evidence="6">
    <location>
        <begin position="7"/>
        <end position="83"/>
    </location>
</feature>
<dbReference type="CDD" id="cd16664">
    <property type="entry name" value="RING-Ubox_PUB"/>
    <property type="match status" value="1"/>
</dbReference>
<evidence type="ECO:0000256" key="4">
    <source>
        <dbReference type="ARBA" id="ARBA00022786"/>
    </source>
</evidence>
<proteinExistence type="predicted"/>
<dbReference type="InterPro" id="IPR045185">
    <property type="entry name" value="PUB22/23/24-like"/>
</dbReference>
<evidence type="ECO:0000256" key="5">
    <source>
        <dbReference type="RuleBase" id="RU369093"/>
    </source>
</evidence>
<dbReference type="PANTHER" id="PTHR22849:SF128">
    <property type="entry name" value="U-BOX DOMAIN-CONTAINING PROTEIN"/>
    <property type="match status" value="1"/>
</dbReference>
<dbReference type="EC" id="2.3.2.27" evidence="5"/>
<evidence type="ECO:0000256" key="2">
    <source>
        <dbReference type="ARBA" id="ARBA00004906"/>
    </source>
</evidence>
<dbReference type="InterPro" id="IPR045210">
    <property type="entry name" value="RING-Ubox_PUB"/>
</dbReference>
<dbReference type="GO" id="GO:0061630">
    <property type="term" value="F:ubiquitin protein ligase activity"/>
    <property type="evidence" value="ECO:0007669"/>
    <property type="project" value="UniProtKB-UniRule"/>
</dbReference>
<name>A0AA35V595_LACSI</name>
<evidence type="ECO:0000256" key="3">
    <source>
        <dbReference type="ARBA" id="ARBA00022679"/>
    </source>
</evidence>
<protein>
    <recommendedName>
        <fullName evidence="5 6">U-box domain-containing protein</fullName>
        <ecNumber evidence="5">2.3.2.27</ecNumber>
    </recommendedName>
    <alternativeName>
        <fullName evidence="5">RING-type E3 ubiquitin transferase PUB</fullName>
    </alternativeName>
</protein>
<dbReference type="InterPro" id="IPR003613">
    <property type="entry name" value="Ubox_domain"/>
</dbReference>
<dbReference type="Gene3D" id="3.30.40.10">
    <property type="entry name" value="Zinc/RING finger domain, C3HC4 (zinc finger)"/>
    <property type="match status" value="1"/>
</dbReference>
<dbReference type="InterPro" id="IPR058678">
    <property type="entry name" value="ARM_PUB"/>
</dbReference>
<evidence type="ECO:0000313" key="7">
    <source>
        <dbReference type="EMBL" id="CAI9259510.1"/>
    </source>
</evidence>
<dbReference type="PROSITE" id="PS51698">
    <property type="entry name" value="U_BOX"/>
    <property type="match status" value="1"/>
</dbReference>
<dbReference type="EMBL" id="OX465086">
    <property type="protein sequence ID" value="CAI9259510.1"/>
    <property type="molecule type" value="Genomic_DNA"/>
</dbReference>
<comment type="function">
    <text evidence="5">Functions as an E3 ubiquitin ligase.</text>
</comment>
<evidence type="ECO:0000256" key="1">
    <source>
        <dbReference type="ARBA" id="ARBA00000900"/>
    </source>
</evidence>
<organism evidence="7 8">
    <name type="scientific">Lactuca saligna</name>
    <name type="common">Willowleaf lettuce</name>
    <dbReference type="NCBI Taxonomy" id="75948"/>
    <lineage>
        <taxon>Eukaryota</taxon>
        <taxon>Viridiplantae</taxon>
        <taxon>Streptophyta</taxon>
        <taxon>Embryophyta</taxon>
        <taxon>Tracheophyta</taxon>
        <taxon>Spermatophyta</taxon>
        <taxon>Magnoliopsida</taxon>
        <taxon>eudicotyledons</taxon>
        <taxon>Gunneridae</taxon>
        <taxon>Pentapetalae</taxon>
        <taxon>asterids</taxon>
        <taxon>campanulids</taxon>
        <taxon>Asterales</taxon>
        <taxon>Asteraceae</taxon>
        <taxon>Cichorioideae</taxon>
        <taxon>Cichorieae</taxon>
        <taxon>Lactucinae</taxon>
        <taxon>Lactuca</taxon>
    </lineage>
</organism>
<keyword evidence="8" id="KW-1185">Reference proteome</keyword>
<accession>A0AA35V595</accession>
<dbReference type="InterPro" id="IPR016024">
    <property type="entry name" value="ARM-type_fold"/>
</dbReference>
<dbReference type="Pfam" id="PF04564">
    <property type="entry name" value="U-box"/>
    <property type="match status" value="1"/>
</dbReference>
<gene>
    <name evidence="7" type="ORF">LSALG_LOCUS396</name>
</gene>
<dbReference type="AlphaFoldDB" id="A0AA35V595"/>
<dbReference type="SUPFAM" id="SSF48371">
    <property type="entry name" value="ARM repeat"/>
    <property type="match status" value="1"/>
</dbReference>
<dbReference type="InterPro" id="IPR013083">
    <property type="entry name" value="Znf_RING/FYVE/PHD"/>
</dbReference>
<comment type="catalytic activity">
    <reaction evidence="1 5">
        <text>S-ubiquitinyl-[E2 ubiquitin-conjugating enzyme]-L-cysteine + [acceptor protein]-L-lysine = [E2 ubiquitin-conjugating enzyme]-L-cysteine + N(6)-ubiquitinyl-[acceptor protein]-L-lysine.</text>
        <dbReference type="EC" id="2.3.2.27"/>
    </reaction>
</comment>
<dbReference type="SUPFAM" id="SSF57850">
    <property type="entry name" value="RING/U-box"/>
    <property type="match status" value="1"/>
</dbReference>